<dbReference type="Pfam" id="PF20178">
    <property type="entry name" value="ToxA_N"/>
    <property type="match status" value="1"/>
</dbReference>
<dbReference type="InterPro" id="IPR050216">
    <property type="entry name" value="LRR_domain-containing"/>
</dbReference>
<evidence type="ECO:0000256" key="1">
    <source>
        <dbReference type="ARBA" id="ARBA00022614"/>
    </source>
</evidence>
<evidence type="ECO:0000256" key="2">
    <source>
        <dbReference type="ARBA" id="ARBA00022737"/>
    </source>
</evidence>
<dbReference type="InterPro" id="IPR032675">
    <property type="entry name" value="LRR_dom_sf"/>
</dbReference>
<evidence type="ECO:0000313" key="5">
    <source>
        <dbReference type="EMBL" id="ANF87873.1"/>
    </source>
</evidence>
<keyword evidence="1" id="KW-0433">Leucine-rich repeat</keyword>
<evidence type="ECO:0000313" key="6">
    <source>
        <dbReference type="Proteomes" id="UP000077829"/>
    </source>
</evidence>
<dbReference type="InterPro" id="IPR001611">
    <property type="entry name" value="Leu-rich_rpt"/>
</dbReference>
<dbReference type="PANTHER" id="PTHR48051">
    <property type="match status" value="1"/>
</dbReference>
<proteinExistence type="predicted"/>
<dbReference type="SMART" id="SM00369">
    <property type="entry name" value="LRR_TYP"/>
    <property type="match status" value="6"/>
</dbReference>
<protein>
    <recommendedName>
        <fullName evidence="4">Dermonecrotic toxin N-terminal domain-containing protein</fullName>
    </recommendedName>
</protein>
<dbReference type="Gene3D" id="3.80.10.10">
    <property type="entry name" value="Ribonuclease Inhibitor"/>
    <property type="match status" value="2"/>
</dbReference>
<dbReference type="PANTHER" id="PTHR48051:SF1">
    <property type="entry name" value="RAS SUPPRESSOR PROTEIN 1"/>
    <property type="match status" value="1"/>
</dbReference>
<dbReference type="Proteomes" id="UP000077829">
    <property type="component" value="Chromosome"/>
</dbReference>
<dbReference type="GO" id="GO:0005737">
    <property type="term" value="C:cytoplasm"/>
    <property type="evidence" value="ECO:0007669"/>
    <property type="project" value="TreeGrafter"/>
</dbReference>
<dbReference type="PATRIC" id="fig|219572.3.peg.4646"/>
<dbReference type="STRING" id="219572.A7J50_4521"/>
<accession>A0A172Z5Q0</accession>
<evidence type="ECO:0000259" key="4">
    <source>
        <dbReference type="Pfam" id="PF20178"/>
    </source>
</evidence>
<dbReference type="KEGG" id="panr:A7J50_4521"/>
<dbReference type="InterPro" id="IPR003591">
    <property type="entry name" value="Leu-rich_rpt_typical-subtyp"/>
</dbReference>
<sequence length="1681" mass="186911">MLDSAQQTPQATLSNQPDSHYQPLQNAVPRWLGETSPRHRQALSSNVARLPQSVRDASPGNRAELKRLASAHWDAQNTVEHALANVLDAPDFAEPILTLALKTRFDLDLDVKNTFLRLYIPQTIPGFPIRSGAARTWTVSLLDAVLHNFEPEETQADAYEAESTFITRPDARGHFDTLPAIKRALSISAFAQLCRDLDIGALYATYLREQLGLNEPVAKAVVRSKVEHSQKTELQAALQWALITGDIQPDYLRLIQGLLDGLAGMRLDGQALHYHDLSLMGADLPGIIVFAPNLETTRSAARVVAYIPGDPDHPIKEYPSSQAMQKELVRQLRDVRYQQFFSRFVAHDQRGFFFANLGQLLNKVTWHPYVQGSSLPTWRETPTNNPRLRFVATPRSGDLKRHQYQRKLNQLINDGRTTAIATATVDRNARWARWDSWVNVASSILEAAALIIAPFVPFAGELMMGYMAYQLLDEVFEGIIDWSEGVGSEAVEHLVGAVEALLQLGAFAVGSTIALSEFRRVLPKRLVAFIDRLKPVTLANGRTLYWKPDLTVYEQPISVPPGTYRDKAGLFQHRQQSLLPVGTGVYAVEKAPASRSLLIEHPSRPDAYRPTVHHNGHGAWHTELEHPLQWDRQTLLRRLGYSVEGISEADQALALNISGVDENALRKMHVNSETPPALLTDALDRLRLDREIQTLIDRLDSDDPQAYGKVDPQTNLQLLTSYGYWPETRRLQFIDTQGKTAWTFGDTSLPAIQIPESLLNNGGLLKAILTQLPPEEAARAFGAAVGDSRLSLDTRAAYLRKKLAAIAEEKRVSLFESHYATLQATRNPRAQRLMDAAPDLPASVAEKLLERATAQELEELDNQRTPPRLNQLARNALEEVRLSRAYEGLHFGGENLDTQRAALHSLPSLPGWSDQVRLELRDYSATGNLRDQVGAAEAPIVRTLVRSETGDYTLHDTLGTLNAPTDFYSALLSALPDSQRQALQVDVGEGSRLRQRIRQHPVARNQLRELLSADPVRKPTYDPTLMKLLGGMDGYEAQTPYGEGPPPLAAQVRELFPALDDAQVETTLAYLQTQPGGASNELARLREERRMLRQNLQTWQEAIPTIDPETQRVMTPERRDYEERTRRLVAEQLEECWRREAERDEYFMDPSANGYSLRLQAEGLADLPDPGSTLNHVSLLSITGSHRLLGVDSFLQGFPRLRHLELRAIPLGDVPPQISTFSTLNSLILNDCDITLTPQSHARLNAISALHALDLHNNPLGLIPDVQAMPELTLLDLSATGIDRLPNGVLDRPQMQAVMLNDNEMTELPPALFSVTPETARKFDLSGNPLSRQTLDQIKTYCQTHGESFSAQAPNTERARVTSLYPTFSDAEADLAIFRLPGDMDAVAPALTLLEAEYAQLGTDLQQWALNVPDRHPVLGILLDDQTIAQEQLARQRVKTLLEEAWRRESEVDQESLSDDLTHSVTIETSIIGRLPELNASFDHVTNLEIDGNGVTNGVDGTLRCFTKLETLTLSHCRLGKLPVALAHMPKLSTLNLEECGITLAAPDINLLGEMTQLEYLSLTSNPLSLAPDISNLHQLSALHLRNTGINQVPRGLFSLPELETLDLSDNLISDIPADLLEATTAYGQDCDFSRNPLSPQSLNYLRQHYARTGIDFQVDAATVDEQGVPIVVVGPQPMEE</sequence>
<dbReference type="RefSeq" id="WP_064453796.1">
    <property type="nucleotide sequence ID" value="NZ_CP015600.1"/>
</dbReference>
<dbReference type="SUPFAM" id="SSF52058">
    <property type="entry name" value="L domain-like"/>
    <property type="match status" value="2"/>
</dbReference>
<keyword evidence="2" id="KW-0677">Repeat</keyword>
<dbReference type="Pfam" id="PF00560">
    <property type="entry name" value="LRR_1"/>
    <property type="match status" value="1"/>
</dbReference>
<reference evidence="5 6" key="1">
    <citation type="submission" date="2016-05" db="EMBL/GenBank/DDBJ databases">
        <title>Complete genome sequence of Pseudomonas antarctica PAMC 27494.</title>
        <authorList>
            <person name="Lee J."/>
        </authorList>
    </citation>
    <scope>NUCLEOTIDE SEQUENCE [LARGE SCALE GENOMIC DNA]</scope>
    <source>
        <strain evidence="5 6">PAMC 27494</strain>
    </source>
</reference>
<feature type="region of interest" description="Disordered" evidence="3">
    <location>
        <begin position="1"/>
        <end position="27"/>
    </location>
</feature>
<name>A0A172Z5Q0_9PSED</name>
<evidence type="ECO:0000256" key="3">
    <source>
        <dbReference type="SAM" id="MobiDB-lite"/>
    </source>
</evidence>
<organism evidence="5 6">
    <name type="scientific">Pseudomonas antarctica</name>
    <dbReference type="NCBI Taxonomy" id="219572"/>
    <lineage>
        <taxon>Bacteria</taxon>
        <taxon>Pseudomonadati</taxon>
        <taxon>Pseudomonadota</taxon>
        <taxon>Gammaproteobacteria</taxon>
        <taxon>Pseudomonadales</taxon>
        <taxon>Pseudomonadaceae</taxon>
        <taxon>Pseudomonas</taxon>
    </lineage>
</organism>
<dbReference type="InterPro" id="IPR046673">
    <property type="entry name" value="ToxA_N"/>
</dbReference>
<dbReference type="PROSITE" id="PS51450">
    <property type="entry name" value="LRR"/>
    <property type="match status" value="1"/>
</dbReference>
<dbReference type="EMBL" id="CP015600">
    <property type="protein sequence ID" value="ANF87873.1"/>
    <property type="molecule type" value="Genomic_DNA"/>
</dbReference>
<feature type="compositionally biased region" description="Polar residues" evidence="3">
    <location>
        <begin position="1"/>
        <end position="25"/>
    </location>
</feature>
<gene>
    <name evidence="5" type="ORF">A7J50_4521</name>
</gene>
<feature type="domain" description="Dermonecrotic toxin N-terminal" evidence="4">
    <location>
        <begin position="84"/>
        <end position="347"/>
    </location>
</feature>